<gene>
    <name evidence="7" type="ORF">DJ013_20320</name>
</gene>
<protein>
    <submittedName>
        <fullName evidence="7">Ribonuclease BN</fullName>
    </submittedName>
</protein>
<dbReference type="PIRSF" id="PIRSF035875">
    <property type="entry name" value="RNase_BN"/>
    <property type="match status" value="1"/>
</dbReference>
<keyword evidence="2" id="KW-1003">Cell membrane</keyword>
<dbReference type="PANTHER" id="PTHR30213">
    <property type="entry name" value="INNER MEMBRANE PROTEIN YHJD"/>
    <property type="match status" value="1"/>
</dbReference>
<dbReference type="Pfam" id="PF03631">
    <property type="entry name" value="Virul_fac_BrkB"/>
    <property type="match status" value="1"/>
</dbReference>
<dbReference type="AlphaFoldDB" id="A0A2Z4GGS9"/>
<dbReference type="EMBL" id="CP029480">
    <property type="protein sequence ID" value="AWW00392.1"/>
    <property type="molecule type" value="Genomic_DNA"/>
</dbReference>
<feature type="transmembrane region" description="Helical" evidence="6">
    <location>
        <begin position="246"/>
        <end position="270"/>
    </location>
</feature>
<organism evidence="7 8">
    <name type="scientific">Arcticibacterium luteifluviistationis</name>
    <dbReference type="NCBI Taxonomy" id="1784714"/>
    <lineage>
        <taxon>Bacteria</taxon>
        <taxon>Pseudomonadati</taxon>
        <taxon>Bacteroidota</taxon>
        <taxon>Cytophagia</taxon>
        <taxon>Cytophagales</taxon>
        <taxon>Leadbetterellaceae</taxon>
        <taxon>Arcticibacterium</taxon>
    </lineage>
</organism>
<dbReference type="OrthoDB" id="9797028at2"/>
<accession>A0A2Z4GGS9</accession>
<keyword evidence="8" id="KW-1185">Reference proteome</keyword>
<evidence type="ECO:0000313" key="8">
    <source>
        <dbReference type="Proteomes" id="UP000249873"/>
    </source>
</evidence>
<evidence type="ECO:0000256" key="5">
    <source>
        <dbReference type="ARBA" id="ARBA00023136"/>
    </source>
</evidence>
<name>A0A2Z4GGS9_9BACT</name>
<feature type="transmembrane region" description="Helical" evidence="6">
    <location>
        <begin position="181"/>
        <end position="207"/>
    </location>
</feature>
<feature type="transmembrane region" description="Helical" evidence="6">
    <location>
        <begin position="142"/>
        <end position="161"/>
    </location>
</feature>
<dbReference type="NCBIfam" id="TIGR00765">
    <property type="entry name" value="yihY_not_rbn"/>
    <property type="match status" value="1"/>
</dbReference>
<evidence type="ECO:0000256" key="4">
    <source>
        <dbReference type="ARBA" id="ARBA00022989"/>
    </source>
</evidence>
<dbReference type="RefSeq" id="WP_111373758.1">
    <property type="nucleotide sequence ID" value="NZ_CP029480.1"/>
</dbReference>
<sequence>MAIDINFSHIFKALKKSVLNFGDYKIPKKSASLAYYTTFALAPIFYFILTAGSLIWTDEILNGQIFTKLQEFVGLEIADTLQGILSRTTLEGKSGLATVVSFVTLLVAATGVFVEMQDSINEIWEVEIKESSGVLSFLKDRLMSFSIIVGLGFLLLVSMLINSAIDVLHDSIQQNISQLSMLITGIINYTVLIALISTLFFLIFTVLPDVKFSLKTSITGALLTTILFLIGRYFIGLYLANSELNSVFGAGGTVVILLTWVYYTSMILYFGAAYTKNLALISKETVRSEKFANFIEKKTKVISDKAMNKDIEKES</sequence>
<dbReference type="GO" id="GO:0005886">
    <property type="term" value="C:plasma membrane"/>
    <property type="evidence" value="ECO:0007669"/>
    <property type="project" value="UniProtKB-SubCell"/>
</dbReference>
<feature type="transmembrane region" description="Helical" evidence="6">
    <location>
        <begin position="219"/>
        <end position="240"/>
    </location>
</feature>
<keyword evidence="5 6" id="KW-0472">Membrane</keyword>
<keyword evidence="4 6" id="KW-1133">Transmembrane helix</keyword>
<reference evidence="7 8" key="1">
    <citation type="submission" date="2018-05" db="EMBL/GenBank/DDBJ databases">
        <title>Complete genome sequence of Arcticibacterium luteifluviistationis SM1504T, a cytophagaceae bacterium isolated from Arctic surface seawater.</title>
        <authorList>
            <person name="Li Y."/>
            <person name="Qin Q.-L."/>
        </authorList>
    </citation>
    <scope>NUCLEOTIDE SEQUENCE [LARGE SCALE GENOMIC DNA]</scope>
    <source>
        <strain evidence="7 8">SM1504</strain>
    </source>
</reference>
<dbReference type="InterPro" id="IPR017039">
    <property type="entry name" value="Virul_fac_BrkB"/>
</dbReference>
<proteinExistence type="predicted"/>
<keyword evidence="3 6" id="KW-0812">Transmembrane</keyword>
<dbReference type="PANTHER" id="PTHR30213:SF1">
    <property type="entry name" value="INNER MEMBRANE PROTEIN YHJD"/>
    <property type="match status" value="1"/>
</dbReference>
<evidence type="ECO:0000256" key="2">
    <source>
        <dbReference type="ARBA" id="ARBA00022475"/>
    </source>
</evidence>
<dbReference type="Proteomes" id="UP000249873">
    <property type="component" value="Chromosome"/>
</dbReference>
<comment type="subcellular location">
    <subcellularLocation>
        <location evidence="1">Cell membrane</location>
        <topology evidence="1">Multi-pass membrane protein</topology>
    </subcellularLocation>
</comment>
<dbReference type="KEGG" id="als:DJ013_20320"/>
<feature type="transmembrane region" description="Helical" evidence="6">
    <location>
        <begin position="33"/>
        <end position="56"/>
    </location>
</feature>
<evidence type="ECO:0000256" key="3">
    <source>
        <dbReference type="ARBA" id="ARBA00022692"/>
    </source>
</evidence>
<evidence type="ECO:0000313" key="7">
    <source>
        <dbReference type="EMBL" id="AWW00392.1"/>
    </source>
</evidence>
<evidence type="ECO:0000256" key="1">
    <source>
        <dbReference type="ARBA" id="ARBA00004651"/>
    </source>
</evidence>
<feature type="transmembrane region" description="Helical" evidence="6">
    <location>
        <begin position="95"/>
        <end position="114"/>
    </location>
</feature>
<evidence type="ECO:0000256" key="6">
    <source>
        <dbReference type="SAM" id="Phobius"/>
    </source>
</evidence>